<feature type="transmembrane region" description="Helical" evidence="2">
    <location>
        <begin position="45"/>
        <end position="68"/>
    </location>
</feature>
<dbReference type="AlphaFoldDB" id="A3ZUR7"/>
<evidence type="ECO:0000313" key="5">
    <source>
        <dbReference type="Proteomes" id="UP000004358"/>
    </source>
</evidence>
<keyword evidence="2" id="KW-1133">Transmembrane helix</keyword>
<evidence type="ECO:0000259" key="3">
    <source>
        <dbReference type="Pfam" id="PF03983"/>
    </source>
</evidence>
<dbReference type="Proteomes" id="UP000004358">
    <property type="component" value="Unassembled WGS sequence"/>
</dbReference>
<keyword evidence="2" id="KW-0812">Transmembrane</keyword>
<dbReference type="Gene3D" id="2.30.30.700">
    <property type="entry name" value="SLA1 homology domain 1"/>
    <property type="match status" value="1"/>
</dbReference>
<accession>A3ZUR7</accession>
<dbReference type="GO" id="GO:0042802">
    <property type="term" value="F:identical protein binding"/>
    <property type="evidence" value="ECO:0007669"/>
    <property type="project" value="InterPro"/>
</dbReference>
<dbReference type="GO" id="GO:0043130">
    <property type="term" value="F:ubiquitin binding"/>
    <property type="evidence" value="ECO:0007669"/>
    <property type="project" value="InterPro"/>
</dbReference>
<protein>
    <recommendedName>
        <fullName evidence="3">SLA1 homology domain-containing protein</fullName>
    </recommendedName>
</protein>
<gene>
    <name evidence="4" type="ORF">DSM3645_24130</name>
</gene>
<sequence>MGILFFGLGIFGIVTKTVLLRARDQYIFAMFGVKKFSPGFAVFTGASYCLVGVLAFFAAISISMGYGLDKKGNVTRNGVPVNAAQRPVQPGPQPLVESKPVAGETPAERMAREAEDAKRREEREAERRRAEEDRQANAALRMRAQEEREAADRERERLAKELEEKTRREKEAARLAALELPKPPQSLGSISYVDKAVQESPLLGKANGARFIDRAPEGGVMVGAIFFIGDHFGDSVAGIQPIYQVGDEYVKGKICGNETDRPIQQLAESGGVVAGVKARIGLIMDSVQLAYGPLQGTKVDPKQGYFGDLIGSDGGSPKDFYAEGHSIAGIFGTYEQDKSLMSLGMYVIQRMQVSELPAKHEMRTFTSADGKFSVEAKLLKVNDDGTVSLEKADGSKISAPTASLSDDDRAYIRANQ</sequence>
<feature type="compositionally biased region" description="Basic and acidic residues" evidence="1">
    <location>
        <begin position="106"/>
        <end position="135"/>
    </location>
</feature>
<name>A3ZUR7_9BACT</name>
<keyword evidence="2" id="KW-0472">Membrane</keyword>
<dbReference type="HOGENOM" id="CLU_659990_0_0_0"/>
<dbReference type="InterPro" id="IPR007131">
    <property type="entry name" value="SHD1"/>
</dbReference>
<organism evidence="4 5">
    <name type="scientific">Blastopirellula marina DSM 3645</name>
    <dbReference type="NCBI Taxonomy" id="314230"/>
    <lineage>
        <taxon>Bacteria</taxon>
        <taxon>Pseudomonadati</taxon>
        <taxon>Planctomycetota</taxon>
        <taxon>Planctomycetia</taxon>
        <taxon>Pirellulales</taxon>
        <taxon>Pirellulaceae</taxon>
        <taxon>Blastopirellula</taxon>
    </lineage>
</organism>
<comment type="caution">
    <text evidence="4">The sequence shown here is derived from an EMBL/GenBank/DDBJ whole genome shotgun (WGS) entry which is preliminary data.</text>
</comment>
<feature type="compositionally biased region" description="Basic and acidic residues" evidence="1">
    <location>
        <begin position="143"/>
        <end position="156"/>
    </location>
</feature>
<dbReference type="STRING" id="314230.DSM3645_24130"/>
<dbReference type="EMBL" id="AANZ01000013">
    <property type="protein sequence ID" value="EAQ79653.1"/>
    <property type="molecule type" value="Genomic_DNA"/>
</dbReference>
<dbReference type="eggNOG" id="ENOG5033JQY">
    <property type="taxonomic scope" value="Bacteria"/>
</dbReference>
<feature type="region of interest" description="Disordered" evidence="1">
    <location>
        <begin position="82"/>
        <end position="156"/>
    </location>
</feature>
<evidence type="ECO:0000313" key="4">
    <source>
        <dbReference type="EMBL" id="EAQ79653.1"/>
    </source>
</evidence>
<dbReference type="RefSeq" id="WP_002652723.1">
    <property type="nucleotide sequence ID" value="NZ_CH672376.1"/>
</dbReference>
<evidence type="ECO:0000256" key="1">
    <source>
        <dbReference type="SAM" id="MobiDB-lite"/>
    </source>
</evidence>
<dbReference type="GO" id="GO:0030674">
    <property type="term" value="F:protein-macromolecule adaptor activity"/>
    <property type="evidence" value="ECO:0007669"/>
    <property type="project" value="InterPro"/>
</dbReference>
<evidence type="ECO:0000256" key="2">
    <source>
        <dbReference type="SAM" id="Phobius"/>
    </source>
</evidence>
<proteinExistence type="predicted"/>
<dbReference type="GO" id="GO:0008092">
    <property type="term" value="F:cytoskeletal protein binding"/>
    <property type="evidence" value="ECO:0007669"/>
    <property type="project" value="InterPro"/>
</dbReference>
<reference evidence="4 5" key="1">
    <citation type="submission" date="2006-02" db="EMBL/GenBank/DDBJ databases">
        <authorList>
            <person name="Amann R."/>
            <person name="Ferriera S."/>
            <person name="Johnson J."/>
            <person name="Kravitz S."/>
            <person name="Halpern A."/>
            <person name="Remington K."/>
            <person name="Beeson K."/>
            <person name="Tran B."/>
            <person name="Rogers Y.-H."/>
            <person name="Friedman R."/>
            <person name="Venter J.C."/>
        </authorList>
    </citation>
    <scope>NUCLEOTIDE SEQUENCE [LARGE SCALE GENOMIC DNA]</scope>
    <source>
        <strain evidence="4 5">DSM 3645</strain>
    </source>
</reference>
<dbReference type="Pfam" id="PF03983">
    <property type="entry name" value="SHD1"/>
    <property type="match status" value="1"/>
</dbReference>
<feature type="domain" description="SLA1 homology" evidence="3">
    <location>
        <begin position="356"/>
        <end position="414"/>
    </location>
</feature>